<organism evidence="2 3">
    <name type="scientific">Datura stramonium</name>
    <name type="common">Jimsonweed</name>
    <name type="synonym">Common thornapple</name>
    <dbReference type="NCBI Taxonomy" id="4076"/>
    <lineage>
        <taxon>Eukaryota</taxon>
        <taxon>Viridiplantae</taxon>
        <taxon>Streptophyta</taxon>
        <taxon>Embryophyta</taxon>
        <taxon>Tracheophyta</taxon>
        <taxon>Spermatophyta</taxon>
        <taxon>Magnoliopsida</taxon>
        <taxon>eudicotyledons</taxon>
        <taxon>Gunneridae</taxon>
        <taxon>Pentapetalae</taxon>
        <taxon>asterids</taxon>
        <taxon>lamiids</taxon>
        <taxon>Solanales</taxon>
        <taxon>Solanaceae</taxon>
        <taxon>Solanoideae</taxon>
        <taxon>Datureae</taxon>
        <taxon>Datura</taxon>
    </lineage>
</organism>
<dbReference type="Proteomes" id="UP000823775">
    <property type="component" value="Unassembled WGS sequence"/>
</dbReference>
<keyword evidence="1" id="KW-1133">Transmembrane helix</keyword>
<feature type="transmembrane region" description="Helical" evidence="1">
    <location>
        <begin position="87"/>
        <end position="106"/>
    </location>
</feature>
<comment type="caution">
    <text evidence="2">The sequence shown here is derived from an EMBL/GenBank/DDBJ whole genome shotgun (WGS) entry which is preliminary data.</text>
</comment>
<feature type="non-terminal residue" evidence="2">
    <location>
        <position position="1"/>
    </location>
</feature>
<keyword evidence="1" id="KW-0472">Membrane</keyword>
<evidence type="ECO:0000313" key="2">
    <source>
        <dbReference type="EMBL" id="MCE3049641.1"/>
    </source>
</evidence>
<dbReference type="EMBL" id="JACEIK010007034">
    <property type="protein sequence ID" value="MCE3049641.1"/>
    <property type="molecule type" value="Genomic_DNA"/>
</dbReference>
<evidence type="ECO:0000256" key="1">
    <source>
        <dbReference type="SAM" id="Phobius"/>
    </source>
</evidence>
<accession>A0ABS8WFR9</accession>
<gene>
    <name evidence="2" type="ORF">HAX54_045456</name>
</gene>
<protein>
    <submittedName>
        <fullName evidence="2">Uncharacterized protein</fullName>
    </submittedName>
</protein>
<sequence>HCSKAVRQWHGAAMQSPSVTRCLSHSLLGVAWRRRIRPLLWLFLAYRRRVWNGVACCSSPNSWRGTEPMKRRTAWQPYMFQPSTLGLALWLMCIPSFLVIFMLLLFHSSRASLFPMHFYSKPHP</sequence>
<reference evidence="2 3" key="1">
    <citation type="journal article" date="2021" name="BMC Genomics">
        <title>Datura genome reveals duplications of psychoactive alkaloid biosynthetic genes and high mutation rate following tissue culture.</title>
        <authorList>
            <person name="Rajewski A."/>
            <person name="Carter-House D."/>
            <person name="Stajich J."/>
            <person name="Litt A."/>
        </authorList>
    </citation>
    <scope>NUCLEOTIDE SEQUENCE [LARGE SCALE GENOMIC DNA]</scope>
    <source>
        <strain evidence="2">AR-01</strain>
    </source>
</reference>
<keyword evidence="1" id="KW-0812">Transmembrane</keyword>
<proteinExistence type="predicted"/>
<keyword evidence="3" id="KW-1185">Reference proteome</keyword>
<name>A0ABS8WFR9_DATST</name>
<evidence type="ECO:0000313" key="3">
    <source>
        <dbReference type="Proteomes" id="UP000823775"/>
    </source>
</evidence>